<sequence>MKTTLLTLALVAASFAATAQAPAQAATPAATTASDAYAAQLGATIQELMSTGDPAQLKLVYGKLERAAAVAPQDWLPRYYQAYARVVTCFVTQEGDDSKDKYLDQADAALKEARKLGGDESELLVLQAYIGQGRMMVSPMTRFATYGSQVGLCLSQAKKLNPANPRLYLVMGNNVYFTPEQFGGGAEAAKPLYDEAQARFATFKPATALSPNWGERQLKGRLAAYSQTAGTH</sequence>
<comment type="caution">
    <text evidence="2">The sequence shown here is derived from an EMBL/GenBank/DDBJ whole genome shotgun (WGS) entry which is preliminary data.</text>
</comment>
<feature type="signal peptide" evidence="1">
    <location>
        <begin position="1"/>
        <end position="25"/>
    </location>
</feature>
<gene>
    <name evidence="2" type="ORF">EI291_09375</name>
</gene>
<keyword evidence="3" id="KW-1185">Reference proteome</keyword>
<evidence type="ECO:0000313" key="2">
    <source>
        <dbReference type="EMBL" id="RSK48769.1"/>
    </source>
</evidence>
<evidence type="ECO:0000313" key="3">
    <source>
        <dbReference type="Proteomes" id="UP000273500"/>
    </source>
</evidence>
<dbReference type="AlphaFoldDB" id="A0A3R9NJV7"/>
<evidence type="ECO:0008006" key="4">
    <source>
        <dbReference type="Google" id="ProtNLM"/>
    </source>
</evidence>
<keyword evidence="1" id="KW-0732">Signal</keyword>
<organism evidence="2 3">
    <name type="scientific">Hymenobacter rigui</name>
    <dbReference type="NCBI Taxonomy" id="334424"/>
    <lineage>
        <taxon>Bacteria</taxon>
        <taxon>Pseudomonadati</taxon>
        <taxon>Bacteroidota</taxon>
        <taxon>Cytophagia</taxon>
        <taxon>Cytophagales</taxon>
        <taxon>Hymenobacteraceae</taxon>
        <taxon>Hymenobacter</taxon>
    </lineage>
</organism>
<dbReference type="OrthoDB" id="1150971at2"/>
<feature type="chain" id="PRO_5018612378" description="Tetratricopeptide repeat protein" evidence="1">
    <location>
        <begin position="26"/>
        <end position="232"/>
    </location>
</feature>
<proteinExistence type="predicted"/>
<protein>
    <recommendedName>
        <fullName evidence="4">Tetratricopeptide repeat protein</fullName>
    </recommendedName>
</protein>
<name>A0A3R9NJV7_9BACT</name>
<reference evidence="2 3" key="1">
    <citation type="submission" date="2018-12" db="EMBL/GenBank/DDBJ databases">
        <authorList>
            <person name="Feng G."/>
            <person name="Zhu H."/>
        </authorList>
    </citation>
    <scope>NUCLEOTIDE SEQUENCE [LARGE SCALE GENOMIC DNA]</scope>
    <source>
        <strain evidence="2 3">KCTC 12533</strain>
    </source>
</reference>
<dbReference type="RefSeq" id="WP_125419558.1">
    <property type="nucleotide sequence ID" value="NZ_RWIT01000004.1"/>
</dbReference>
<dbReference type="Proteomes" id="UP000273500">
    <property type="component" value="Unassembled WGS sequence"/>
</dbReference>
<accession>A0A3R9NJV7</accession>
<evidence type="ECO:0000256" key="1">
    <source>
        <dbReference type="SAM" id="SignalP"/>
    </source>
</evidence>
<dbReference type="EMBL" id="RWIT01000004">
    <property type="protein sequence ID" value="RSK48769.1"/>
    <property type="molecule type" value="Genomic_DNA"/>
</dbReference>